<dbReference type="SMART" id="SM00354">
    <property type="entry name" value="HTH_LACI"/>
    <property type="match status" value="1"/>
</dbReference>
<sequence>MKRHSETTIHDIAKKLNISASTVSRALNNNPLISRKTCELIKKTAAEMGYRPNVLAANLRTKKTKTIGVIVPLINRHFFSSVISGIEDIAYRSGFTVTISQSNDLLEKESYIAHALFANRVDGLIISIGMETKEYSHLQLFSERGIPLVFFDRVVDEIEANKIVVDDFGGAFKATRHLVGQGCKRIAHIGGPLNLNIYRNRLNGYKAALEESGFEIDDSLALHTNLTREDGANSAKQLLQLPDTPDAIFCANDTTALSAITYFKDIGKKVPEEIAIVGFSNEPFSEVVTPSISTIKQPGFQMGQKAAELLLNQINGFKARQFETFVMPTELVVRESSRRLKGYPETAN</sequence>
<dbReference type="GO" id="GO:0000976">
    <property type="term" value="F:transcription cis-regulatory region binding"/>
    <property type="evidence" value="ECO:0007669"/>
    <property type="project" value="TreeGrafter"/>
</dbReference>
<dbReference type="PANTHER" id="PTHR30146:SF109">
    <property type="entry name" value="HTH-TYPE TRANSCRIPTIONAL REGULATOR GALS"/>
    <property type="match status" value="1"/>
</dbReference>
<dbReference type="Gene3D" id="3.40.50.2300">
    <property type="match status" value="2"/>
</dbReference>
<dbReference type="PROSITE" id="PS50932">
    <property type="entry name" value="HTH_LACI_2"/>
    <property type="match status" value="1"/>
</dbReference>
<name>A0A3B0U5Z3_9ZZZZ</name>
<dbReference type="Pfam" id="PF00356">
    <property type="entry name" value="LacI"/>
    <property type="match status" value="1"/>
</dbReference>
<feature type="domain" description="HTH lacI-type" evidence="4">
    <location>
        <begin position="7"/>
        <end position="61"/>
    </location>
</feature>
<keyword evidence="3" id="KW-0804">Transcription</keyword>
<dbReference type="EMBL" id="UOEP01000159">
    <property type="protein sequence ID" value="VAW21902.1"/>
    <property type="molecule type" value="Genomic_DNA"/>
</dbReference>
<dbReference type="InterPro" id="IPR000843">
    <property type="entry name" value="HTH_LacI"/>
</dbReference>
<evidence type="ECO:0000256" key="3">
    <source>
        <dbReference type="ARBA" id="ARBA00023163"/>
    </source>
</evidence>
<organism evidence="5">
    <name type="scientific">hydrothermal vent metagenome</name>
    <dbReference type="NCBI Taxonomy" id="652676"/>
    <lineage>
        <taxon>unclassified sequences</taxon>
        <taxon>metagenomes</taxon>
        <taxon>ecological metagenomes</taxon>
    </lineage>
</organism>
<evidence type="ECO:0000313" key="5">
    <source>
        <dbReference type="EMBL" id="VAW21902.1"/>
    </source>
</evidence>
<dbReference type="SUPFAM" id="SSF47413">
    <property type="entry name" value="lambda repressor-like DNA-binding domains"/>
    <property type="match status" value="1"/>
</dbReference>
<protein>
    <submittedName>
        <fullName evidence="5">Transcriptional regulator, LacI family</fullName>
    </submittedName>
</protein>
<evidence type="ECO:0000256" key="1">
    <source>
        <dbReference type="ARBA" id="ARBA00023015"/>
    </source>
</evidence>
<dbReference type="SUPFAM" id="SSF53822">
    <property type="entry name" value="Periplasmic binding protein-like I"/>
    <property type="match status" value="1"/>
</dbReference>
<dbReference type="CDD" id="cd06267">
    <property type="entry name" value="PBP1_LacI_sugar_binding-like"/>
    <property type="match status" value="1"/>
</dbReference>
<dbReference type="CDD" id="cd01392">
    <property type="entry name" value="HTH_LacI"/>
    <property type="match status" value="1"/>
</dbReference>
<accession>A0A3B0U5Z3</accession>
<dbReference type="PANTHER" id="PTHR30146">
    <property type="entry name" value="LACI-RELATED TRANSCRIPTIONAL REPRESSOR"/>
    <property type="match status" value="1"/>
</dbReference>
<keyword evidence="1" id="KW-0805">Transcription regulation</keyword>
<evidence type="ECO:0000259" key="4">
    <source>
        <dbReference type="PROSITE" id="PS50932"/>
    </source>
</evidence>
<dbReference type="InterPro" id="IPR028082">
    <property type="entry name" value="Peripla_BP_I"/>
</dbReference>
<dbReference type="Pfam" id="PF13377">
    <property type="entry name" value="Peripla_BP_3"/>
    <property type="match status" value="1"/>
</dbReference>
<keyword evidence="2" id="KW-0238">DNA-binding</keyword>
<dbReference type="InterPro" id="IPR010982">
    <property type="entry name" value="Lambda_DNA-bd_dom_sf"/>
</dbReference>
<dbReference type="GO" id="GO:0003700">
    <property type="term" value="F:DNA-binding transcription factor activity"/>
    <property type="evidence" value="ECO:0007669"/>
    <property type="project" value="TreeGrafter"/>
</dbReference>
<gene>
    <name evidence="5" type="ORF">MNBD_BACTEROID01-1897</name>
</gene>
<proteinExistence type="predicted"/>
<reference evidence="5" key="1">
    <citation type="submission" date="2018-06" db="EMBL/GenBank/DDBJ databases">
        <authorList>
            <person name="Zhirakovskaya E."/>
        </authorList>
    </citation>
    <scope>NUCLEOTIDE SEQUENCE</scope>
</reference>
<dbReference type="AlphaFoldDB" id="A0A3B0U5Z3"/>
<dbReference type="InterPro" id="IPR046335">
    <property type="entry name" value="LacI/GalR-like_sensor"/>
</dbReference>
<evidence type="ECO:0000256" key="2">
    <source>
        <dbReference type="ARBA" id="ARBA00023125"/>
    </source>
</evidence>
<dbReference type="Gene3D" id="1.10.260.40">
    <property type="entry name" value="lambda repressor-like DNA-binding domains"/>
    <property type="match status" value="1"/>
</dbReference>